<dbReference type="InterPro" id="IPR035940">
    <property type="entry name" value="CAP_sf"/>
</dbReference>
<keyword evidence="4" id="KW-1185">Reference proteome</keyword>
<dbReference type="OrthoDB" id="9811255at2"/>
<accession>A0A6L6JFU1</accession>
<dbReference type="InterPro" id="IPR014044">
    <property type="entry name" value="CAP_dom"/>
</dbReference>
<dbReference type="Gene3D" id="3.40.33.10">
    <property type="entry name" value="CAP"/>
    <property type="match status" value="1"/>
</dbReference>
<gene>
    <name evidence="3" type="ORF">GL286_14680</name>
</gene>
<evidence type="ECO:0000259" key="2">
    <source>
        <dbReference type="Pfam" id="PF00188"/>
    </source>
</evidence>
<dbReference type="Pfam" id="PF00188">
    <property type="entry name" value="CAP"/>
    <property type="match status" value="1"/>
</dbReference>
<feature type="chain" id="PRO_5026866963" evidence="1">
    <location>
        <begin position="21"/>
        <end position="177"/>
    </location>
</feature>
<dbReference type="EMBL" id="WMIE01000009">
    <property type="protein sequence ID" value="MTH78974.1"/>
    <property type="molecule type" value="Genomic_DNA"/>
</dbReference>
<reference evidence="3 4" key="1">
    <citation type="submission" date="2019-11" db="EMBL/GenBank/DDBJ databases">
        <authorList>
            <person name="Dong K."/>
        </authorList>
    </citation>
    <scope>NUCLEOTIDE SEQUENCE [LARGE SCALE GENOMIC DNA]</scope>
    <source>
        <strain evidence="3 4">NBRC 111993</strain>
    </source>
</reference>
<keyword evidence="1" id="KW-0732">Signal</keyword>
<dbReference type="PROSITE" id="PS51257">
    <property type="entry name" value="PROKAR_LIPOPROTEIN"/>
    <property type="match status" value="1"/>
</dbReference>
<organism evidence="3 4">
    <name type="scientific">Paracoccus aestuariivivens</name>
    <dbReference type="NCBI Taxonomy" id="1820333"/>
    <lineage>
        <taxon>Bacteria</taxon>
        <taxon>Pseudomonadati</taxon>
        <taxon>Pseudomonadota</taxon>
        <taxon>Alphaproteobacteria</taxon>
        <taxon>Rhodobacterales</taxon>
        <taxon>Paracoccaceae</taxon>
        <taxon>Paracoccus</taxon>
    </lineage>
</organism>
<name>A0A6L6JFU1_9RHOB</name>
<dbReference type="AlphaFoldDB" id="A0A6L6JFU1"/>
<proteinExistence type="predicted"/>
<evidence type="ECO:0000313" key="4">
    <source>
        <dbReference type="Proteomes" id="UP000478183"/>
    </source>
</evidence>
<dbReference type="Proteomes" id="UP000478183">
    <property type="component" value="Unassembled WGS sequence"/>
</dbReference>
<dbReference type="SUPFAM" id="SSF55797">
    <property type="entry name" value="PR-1-like"/>
    <property type="match status" value="1"/>
</dbReference>
<evidence type="ECO:0000313" key="3">
    <source>
        <dbReference type="EMBL" id="MTH78974.1"/>
    </source>
</evidence>
<comment type="caution">
    <text evidence="3">The sequence shown here is derived from an EMBL/GenBank/DDBJ whole genome shotgun (WGS) entry which is preliminary data.</text>
</comment>
<feature type="signal peptide" evidence="1">
    <location>
        <begin position="1"/>
        <end position="20"/>
    </location>
</feature>
<dbReference type="PANTHER" id="PTHR31157">
    <property type="entry name" value="SCP DOMAIN-CONTAINING PROTEIN"/>
    <property type="match status" value="1"/>
</dbReference>
<evidence type="ECO:0000256" key="1">
    <source>
        <dbReference type="SAM" id="SignalP"/>
    </source>
</evidence>
<feature type="domain" description="SCP" evidence="2">
    <location>
        <begin position="56"/>
        <end position="173"/>
    </location>
</feature>
<dbReference type="CDD" id="cd05379">
    <property type="entry name" value="CAP_bacterial"/>
    <property type="match status" value="1"/>
</dbReference>
<dbReference type="PANTHER" id="PTHR31157:SF1">
    <property type="entry name" value="SCP DOMAIN-CONTAINING PROTEIN"/>
    <property type="match status" value="1"/>
</dbReference>
<protein>
    <submittedName>
        <fullName evidence="3">CAP domain-containing protein</fullName>
    </submittedName>
</protein>
<sequence>MERLSIKTAAAFVAFAGVLAACAPSSQHGAYPDVKASTAGAASCPAASAAENAAAVRATNATRSARDLAPLTPDPRLARVAAAHACDMARRGLMSHKGSSTRGPMPRAKAAGYAPTIVAENIAAGPYNQPQVLAQWAASSGHIANIMIPQLRDFGIGKAVGSDGKTVYWSAVYAAPR</sequence>